<dbReference type="GO" id="GO:0005840">
    <property type="term" value="C:ribosome"/>
    <property type="evidence" value="ECO:0007669"/>
    <property type="project" value="UniProtKB-KW"/>
</dbReference>
<keyword evidence="9" id="KW-1185">Reference proteome</keyword>
<evidence type="ECO:0000256" key="2">
    <source>
        <dbReference type="ARBA" id="ARBA00008860"/>
    </source>
</evidence>
<dbReference type="KEGG" id="mbe:MBM_05961"/>
<comment type="subcellular location">
    <subcellularLocation>
        <location evidence="1">Mitochondrion</location>
    </subcellularLocation>
</comment>
<dbReference type="Pfam" id="PF10501">
    <property type="entry name" value="Ribosomal_L50"/>
    <property type="match status" value="1"/>
</dbReference>
<dbReference type="GO" id="GO:1990904">
    <property type="term" value="C:ribonucleoprotein complex"/>
    <property type="evidence" value="ECO:0007669"/>
    <property type="project" value="UniProtKB-KW"/>
</dbReference>
<name>K1WEQ3_MARBU</name>
<organism evidence="8 9">
    <name type="scientific">Marssonina brunnea f. sp. multigermtubi (strain MB_m1)</name>
    <name type="common">Marssonina leaf spot fungus</name>
    <dbReference type="NCBI Taxonomy" id="1072389"/>
    <lineage>
        <taxon>Eukaryota</taxon>
        <taxon>Fungi</taxon>
        <taxon>Dikarya</taxon>
        <taxon>Ascomycota</taxon>
        <taxon>Pezizomycotina</taxon>
        <taxon>Leotiomycetes</taxon>
        <taxon>Helotiales</taxon>
        <taxon>Drepanopezizaceae</taxon>
        <taxon>Drepanopeziza</taxon>
    </lineage>
</organism>
<dbReference type="OMA" id="DPYTGPS"/>
<dbReference type="Proteomes" id="UP000006753">
    <property type="component" value="Unassembled WGS sequence"/>
</dbReference>
<evidence type="ECO:0000256" key="4">
    <source>
        <dbReference type="ARBA" id="ARBA00023128"/>
    </source>
</evidence>
<evidence type="ECO:0000256" key="1">
    <source>
        <dbReference type="ARBA" id="ARBA00004173"/>
    </source>
</evidence>
<dbReference type="RefSeq" id="XP_007293850.1">
    <property type="nucleotide sequence ID" value="XM_007293788.1"/>
</dbReference>
<gene>
    <name evidence="8" type="ORF">MBM_05961</name>
</gene>
<evidence type="ECO:0000256" key="3">
    <source>
        <dbReference type="ARBA" id="ARBA00022980"/>
    </source>
</evidence>
<evidence type="ECO:0000256" key="7">
    <source>
        <dbReference type="SAM" id="MobiDB-lite"/>
    </source>
</evidence>
<keyword evidence="3" id="KW-0689">Ribosomal protein</keyword>
<feature type="region of interest" description="Disordered" evidence="7">
    <location>
        <begin position="240"/>
        <end position="294"/>
    </location>
</feature>
<dbReference type="InParanoid" id="K1WEQ3"/>
<comment type="similarity">
    <text evidence="2">Belongs to the mitochondrion-specific ribosomal protein mL50 family.</text>
</comment>
<dbReference type="AlphaFoldDB" id="K1WEQ3"/>
<dbReference type="OrthoDB" id="6220758at2759"/>
<accession>K1WEQ3</accession>
<evidence type="ECO:0000256" key="6">
    <source>
        <dbReference type="ARBA" id="ARBA00035183"/>
    </source>
</evidence>
<dbReference type="eggNOG" id="ENOG502S9FC">
    <property type="taxonomic scope" value="Eukaryota"/>
</dbReference>
<dbReference type="HOGENOM" id="CLU_034472_1_0_1"/>
<evidence type="ECO:0000313" key="8">
    <source>
        <dbReference type="EMBL" id="EKD15950.1"/>
    </source>
</evidence>
<dbReference type="STRING" id="1072389.K1WEQ3"/>
<keyword evidence="4" id="KW-0496">Mitochondrion</keyword>
<feature type="compositionally biased region" description="Basic and acidic residues" evidence="7">
    <location>
        <begin position="250"/>
        <end position="263"/>
    </location>
</feature>
<sequence>MRRISRSHRSIDLLRTRATANLSPSSTYLCAACRNHAAPFSTSMSRTARDKIPMSEKLRRRIWGTDSPPGLKDPYGDQSVFDQTKQREREQEIEDAKEERATQLAAIEAQRRQRETVADLDTSGYEPATTWDGLEEVGGPLRDPRDWEGEYTSIAFAPREVMVDSEEITAALHRAMVEVFALQEAGVPLSSISTEQPGQDLTMDVTFGEDAKLQFAENAPSLEDIVQSLAPVVDETIEKMDPTESEEDVAADRSDVDPLHPDAEEYVVEETAEEAEPTESEEDVAADRSTEDPLQAQADSVEITFEDLIASWGPAWLQVSIENPEVKFAVHKRMMQITGLRIPDAHLKAQTPHQLLKHLVKAPKPRKLVEALSQKEDLVTLPNVAIYGKRITPIDKQRSLGRWKIIEKELEARGLPVTGH</sequence>
<evidence type="ECO:0000313" key="9">
    <source>
        <dbReference type="Proteomes" id="UP000006753"/>
    </source>
</evidence>
<feature type="region of interest" description="Disordered" evidence="7">
    <location>
        <begin position="115"/>
        <end position="145"/>
    </location>
</feature>
<protein>
    <recommendedName>
        <fullName evidence="6">Large ribosomal subunit protein mL50</fullName>
    </recommendedName>
</protein>
<dbReference type="GO" id="GO:0005739">
    <property type="term" value="C:mitochondrion"/>
    <property type="evidence" value="ECO:0007669"/>
    <property type="project" value="UniProtKB-SubCell"/>
</dbReference>
<reference evidence="8 9" key="1">
    <citation type="journal article" date="2012" name="BMC Genomics">
        <title>Sequencing the genome of Marssonina brunnea reveals fungus-poplar co-evolution.</title>
        <authorList>
            <person name="Zhu S."/>
            <person name="Cao Y.-Z."/>
            <person name="Jiang C."/>
            <person name="Tan B.-Y."/>
            <person name="Wang Z."/>
            <person name="Feng S."/>
            <person name="Zhang L."/>
            <person name="Su X.-H."/>
            <person name="Brejova B."/>
            <person name="Vinar T."/>
            <person name="Xu M."/>
            <person name="Wang M.-X."/>
            <person name="Zhang S.-G."/>
            <person name="Huang M.-R."/>
            <person name="Wu R."/>
            <person name="Zhou Y."/>
        </authorList>
    </citation>
    <scope>NUCLEOTIDE SEQUENCE [LARGE SCALE GENOMIC DNA]</scope>
    <source>
        <strain evidence="8 9">MB_m1</strain>
    </source>
</reference>
<proteinExistence type="inferred from homology"/>
<evidence type="ECO:0000256" key="5">
    <source>
        <dbReference type="ARBA" id="ARBA00023274"/>
    </source>
</evidence>
<dbReference type="EMBL" id="JH921440">
    <property type="protein sequence ID" value="EKD15950.1"/>
    <property type="molecule type" value="Genomic_DNA"/>
</dbReference>
<dbReference type="InterPro" id="IPR018305">
    <property type="entry name" value="Ribosomal_m50"/>
</dbReference>
<dbReference type="GeneID" id="18761896"/>
<keyword evidence="5" id="KW-0687">Ribonucleoprotein</keyword>
<feature type="compositionally biased region" description="Acidic residues" evidence="7">
    <location>
        <begin position="264"/>
        <end position="284"/>
    </location>
</feature>